<dbReference type="EMBL" id="VDMD01000020">
    <property type="protein sequence ID" value="TRM60786.1"/>
    <property type="molecule type" value="Genomic_DNA"/>
</dbReference>
<feature type="transmembrane region" description="Helical" evidence="8">
    <location>
        <begin position="321"/>
        <end position="343"/>
    </location>
</feature>
<feature type="chain" id="PRO_5021996455" description="Cytochrome b561 domain-containing protein" evidence="9">
    <location>
        <begin position="18"/>
        <end position="456"/>
    </location>
</feature>
<dbReference type="SUPFAM" id="SSF49344">
    <property type="entry name" value="CBD9-like"/>
    <property type="match status" value="1"/>
</dbReference>
<dbReference type="STRING" id="97359.A0A550C7W0"/>
<feature type="domain" description="Cytochrome b561" evidence="11">
    <location>
        <begin position="183"/>
        <end position="385"/>
    </location>
</feature>
<evidence type="ECO:0000256" key="6">
    <source>
        <dbReference type="ARBA" id="ARBA00023136"/>
    </source>
</evidence>
<feature type="compositionally biased region" description="Basic and acidic residues" evidence="7">
    <location>
        <begin position="433"/>
        <end position="456"/>
    </location>
</feature>
<evidence type="ECO:0000313" key="12">
    <source>
        <dbReference type="EMBL" id="TRM60786.1"/>
    </source>
</evidence>
<feature type="region of interest" description="Disordered" evidence="7">
    <location>
        <begin position="409"/>
        <end position="456"/>
    </location>
</feature>
<feature type="compositionally biased region" description="Polar residues" evidence="7">
    <location>
        <begin position="409"/>
        <end position="419"/>
    </location>
</feature>
<evidence type="ECO:0000256" key="3">
    <source>
        <dbReference type="ARBA" id="ARBA00022692"/>
    </source>
</evidence>
<keyword evidence="9" id="KW-0732">Signal</keyword>
<dbReference type="PANTHER" id="PTHR47797">
    <property type="entry name" value="DEHYDROGENASE, PUTATIVE (AFU_ORTHOLOGUE AFUA_8G05805)-RELATED"/>
    <property type="match status" value="1"/>
</dbReference>
<sequence>MTWRLLIPLIARAVVSAAQRTAGACNAWMCVNATLDGGMVKYELTNLEEPLGWMAVGWGERMPHTHMVVVWPNSDGTTTLSQRYARGHIEPHLERTPPRVASVSAVETSWLGTTTIQFSAPLRNSTDLDGTEGPLVLTPRIAAFSPYAPASADVDAHLYAHTGKGQILLALGEPDNSDTPIDDSKDADSPPHEEPPAEESPAKTTPVYYPSSAGLLAIHGAFMLLAFGVLLPIGALVARLGRTQTRNWIVGHKALQAYAGAPAILLGLVAAAAGVSSRGAEHVHDRHQAFGVLLVTLYVVQAALGVYIRRQKKTTAHPRRNIVHVALGVCVVGMGLFQVRSGLHEWDSHMPETLLPDWAYDAQGLWAAVCVIIYLLGLFLLRRQFAQEQAMFGRSRDAHDEEDIVLSDNTGYNAASRSPTLVEEGAHGGQGAYKDDGRRDSTKGRDEVHEPLLGRR</sequence>
<protein>
    <recommendedName>
        <fullName evidence="14">Cytochrome b561 domain-containing protein</fullName>
    </recommendedName>
</protein>
<feature type="transmembrane region" description="Helical" evidence="8">
    <location>
        <begin position="289"/>
        <end position="309"/>
    </location>
</feature>
<evidence type="ECO:0000256" key="9">
    <source>
        <dbReference type="SAM" id="SignalP"/>
    </source>
</evidence>
<gene>
    <name evidence="12" type="ORF">BD626DRAFT_503855</name>
</gene>
<dbReference type="Proteomes" id="UP000320762">
    <property type="component" value="Unassembled WGS sequence"/>
</dbReference>
<comment type="subcellular location">
    <subcellularLocation>
        <location evidence="1">Membrane</location>
    </subcellularLocation>
</comment>
<dbReference type="AlphaFoldDB" id="A0A550C7W0"/>
<dbReference type="CDD" id="cd09630">
    <property type="entry name" value="CDH_like_cytochrome"/>
    <property type="match status" value="1"/>
</dbReference>
<evidence type="ECO:0000313" key="13">
    <source>
        <dbReference type="Proteomes" id="UP000320762"/>
    </source>
</evidence>
<dbReference type="Pfam" id="PF16010">
    <property type="entry name" value="CDH-cyt"/>
    <property type="match status" value="1"/>
</dbReference>
<keyword evidence="13" id="KW-1185">Reference proteome</keyword>
<feature type="transmembrane region" description="Helical" evidence="8">
    <location>
        <begin position="213"/>
        <end position="237"/>
    </location>
</feature>
<feature type="region of interest" description="Disordered" evidence="7">
    <location>
        <begin position="170"/>
        <end position="204"/>
    </location>
</feature>
<keyword evidence="4" id="KW-0249">Electron transport</keyword>
<accession>A0A550C7W0</accession>
<dbReference type="Gene3D" id="2.60.40.1210">
    <property type="entry name" value="Cellobiose dehydrogenase, cytochrome domain"/>
    <property type="match status" value="1"/>
</dbReference>
<comment type="caution">
    <text evidence="12">The sequence shown here is derived from an EMBL/GenBank/DDBJ whole genome shotgun (WGS) entry which is preliminary data.</text>
</comment>
<evidence type="ECO:0000256" key="1">
    <source>
        <dbReference type="ARBA" id="ARBA00004370"/>
    </source>
</evidence>
<name>A0A550C7W0_9AGAR</name>
<keyword evidence="3 8" id="KW-0812">Transmembrane</keyword>
<dbReference type="GO" id="GO:0016020">
    <property type="term" value="C:membrane"/>
    <property type="evidence" value="ECO:0007669"/>
    <property type="project" value="UniProtKB-SubCell"/>
</dbReference>
<organism evidence="12 13">
    <name type="scientific">Schizophyllum amplum</name>
    <dbReference type="NCBI Taxonomy" id="97359"/>
    <lineage>
        <taxon>Eukaryota</taxon>
        <taxon>Fungi</taxon>
        <taxon>Dikarya</taxon>
        <taxon>Basidiomycota</taxon>
        <taxon>Agaricomycotina</taxon>
        <taxon>Agaricomycetes</taxon>
        <taxon>Agaricomycetidae</taxon>
        <taxon>Agaricales</taxon>
        <taxon>Schizophyllaceae</taxon>
        <taxon>Schizophyllum</taxon>
    </lineage>
</organism>
<dbReference type="OrthoDB" id="19261at2759"/>
<evidence type="ECO:0000259" key="11">
    <source>
        <dbReference type="PROSITE" id="PS50939"/>
    </source>
</evidence>
<feature type="signal peptide" evidence="9">
    <location>
        <begin position="1"/>
        <end position="17"/>
    </location>
</feature>
<feature type="compositionally biased region" description="Basic and acidic residues" evidence="7">
    <location>
        <begin position="182"/>
        <end position="195"/>
    </location>
</feature>
<dbReference type="InterPro" id="IPR006593">
    <property type="entry name" value="Cyt_b561/ferric_Rdtase_TM"/>
</dbReference>
<evidence type="ECO:0000256" key="2">
    <source>
        <dbReference type="ARBA" id="ARBA00022448"/>
    </source>
</evidence>
<feature type="transmembrane region" description="Helical" evidence="8">
    <location>
        <begin position="363"/>
        <end position="381"/>
    </location>
</feature>
<proteinExistence type="predicted"/>
<evidence type="ECO:0000256" key="5">
    <source>
        <dbReference type="ARBA" id="ARBA00022989"/>
    </source>
</evidence>
<evidence type="ECO:0000256" key="8">
    <source>
        <dbReference type="SAM" id="Phobius"/>
    </source>
</evidence>
<dbReference type="Gene3D" id="1.20.120.1770">
    <property type="match status" value="1"/>
</dbReference>
<dbReference type="PROSITE" id="PS50836">
    <property type="entry name" value="DOMON"/>
    <property type="match status" value="1"/>
</dbReference>
<dbReference type="Pfam" id="PF03188">
    <property type="entry name" value="Cytochrom_B561"/>
    <property type="match status" value="1"/>
</dbReference>
<keyword evidence="6 8" id="KW-0472">Membrane</keyword>
<evidence type="ECO:0000256" key="7">
    <source>
        <dbReference type="SAM" id="MobiDB-lite"/>
    </source>
</evidence>
<feature type="transmembrane region" description="Helical" evidence="8">
    <location>
        <begin position="257"/>
        <end position="277"/>
    </location>
</feature>
<dbReference type="InterPro" id="IPR005018">
    <property type="entry name" value="DOMON_domain"/>
</dbReference>
<keyword evidence="5 8" id="KW-1133">Transmembrane helix</keyword>
<dbReference type="CDD" id="cd08760">
    <property type="entry name" value="Cyt_b561_FRRS1_like"/>
    <property type="match status" value="1"/>
</dbReference>
<dbReference type="InterPro" id="IPR015920">
    <property type="entry name" value="Cellobiose_DH-like_cyt"/>
</dbReference>
<evidence type="ECO:0008006" key="14">
    <source>
        <dbReference type="Google" id="ProtNLM"/>
    </source>
</evidence>
<dbReference type="PROSITE" id="PS50939">
    <property type="entry name" value="CYTOCHROME_B561"/>
    <property type="match status" value="1"/>
</dbReference>
<dbReference type="SMART" id="SM00665">
    <property type="entry name" value="B561"/>
    <property type="match status" value="1"/>
</dbReference>
<reference evidence="12 13" key="1">
    <citation type="journal article" date="2019" name="New Phytol.">
        <title>Comparative genomics reveals unique wood-decay strategies and fruiting body development in the Schizophyllaceae.</title>
        <authorList>
            <person name="Almasi E."/>
            <person name="Sahu N."/>
            <person name="Krizsan K."/>
            <person name="Balint B."/>
            <person name="Kovacs G.M."/>
            <person name="Kiss B."/>
            <person name="Cseklye J."/>
            <person name="Drula E."/>
            <person name="Henrissat B."/>
            <person name="Nagy I."/>
            <person name="Chovatia M."/>
            <person name="Adam C."/>
            <person name="LaButti K."/>
            <person name="Lipzen A."/>
            <person name="Riley R."/>
            <person name="Grigoriev I.V."/>
            <person name="Nagy L.G."/>
        </authorList>
    </citation>
    <scope>NUCLEOTIDE SEQUENCE [LARGE SCALE GENOMIC DNA]</scope>
    <source>
        <strain evidence="12 13">NL-1724</strain>
    </source>
</reference>
<feature type="domain" description="DOMON" evidence="10">
    <location>
        <begin position="22"/>
        <end position="140"/>
    </location>
</feature>
<keyword evidence="2" id="KW-0813">Transport</keyword>
<dbReference type="PANTHER" id="PTHR47797:SF3">
    <property type="entry name" value="CYTOCHROME B561 DOMAIN-CONTAINING PROTEIN"/>
    <property type="match status" value="1"/>
</dbReference>
<evidence type="ECO:0000256" key="4">
    <source>
        <dbReference type="ARBA" id="ARBA00022982"/>
    </source>
</evidence>
<evidence type="ECO:0000259" key="10">
    <source>
        <dbReference type="PROSITE" id="PS50836"/>
    </source>
</evidence>